<evidence type="ECO:0000313" key="3">
    <source>
        <dbReference type="RefSeq" id="XP_020101262.1"/>
    </source>
</evidence>
<dbReference type="InterPro" id="IPR005161">
    <property type="entry name" value="Ku_N"/>
</dbReference>
<name>A0A6P5G0A4_ANACO</name>
<dbReference type="GO" id="GO:0006303">
    <property type="term" value="P:double-strand break repair via nonhomologous end joining"/>
    <property type="evidence" value="ECO:0007669"/>
    <property type="project" value="TreeGrafter"/>
</dbReference>
<dbReference type="Proteomes" id="UP000515123">
    <property type="component" value="Linkage group 1"/>
</dbReference>
<gene>
    <name evidence="3" type="primary">LOC109719138</name>
</gene>
<dbReference type="GeneID" id="109719138"/>
<reference evidence="2" key="1">
    <citation type="journal article" date="2015" name="Nat. Genet.">
        <title>The pineapple genome and the evolution of CAM photosynthesis.</title>
        <authorList>
            <person name="Ming R."/>
            <person name="VanBuren R."/>
            <person name="Wai C.M."/>
            <person name="Tang H."/>
            <person name="Schatz M.C."/>
            <person name="Bowers J.E."/>
            <person name="Lyons E."/>
            <person name="Wang M.L."/>
            <person name="Chen J."/>
            <person name="Biggers E."/>
            <person name="Zhang J."/>
            <person name="Huang L."/>
            <person name="Zhang L."/>
            <person name="Miao W."/>
            <person name="Zhang J."/>
            <person name="Ye Z."/>
            <person name="Miao C."/>
            <person name="Lin Z."/>
            <person name="Wang H."/>
            <person name="Zhou H."/>
            <person name="Yim W.C."/>
            <person name="Priest H.D."/>
            <person name="Zheng C."/>
            <person name="Woodhouse M."/>
            <person name="Edger P.P."/>
            <person name="Guyot R."/>
            <person name="Guo H.B."/>
            <person name="Guo H."/>
            <person name="Zheng G."/>
            <person name="Singh R."/>
            <person name="Sharma A."/>
            <person name="Min X."/>
            <person name="Zheng Y."/>
            <person name="Lee H."/>
            <person name="Gurtowski J."/>
            <person name="Sedlazeck F.J."/>
            <person name="Harkess A."/>
            <person name="McKain M.R."/>
            <person name="Liao Z."/>
            <person name="Fang J."/>
            <person name="Liu J."/>
            <person name="Zhang X."/>
            <person name="Zhang Q."/>
            <person name="Hu W."/>
            <person name="Qin Y."/>
            <person name="Wang K."/>
            <person name="Chen L.Y."/>
            <person name="Shirley N."/>
            <person name="Lin Y.R."/>
            <person name="Liu L.Y."/>
            <person name="Hernandez A.G."/>
            <person name="Wright C.L."/>
            <person name="Bulone V."/>
            <person name="Tuskan G.A."/>
            <person name="Heath K."/>
            <person name="Zee F."/>
            <person name="Moore P.H."/>
            <person name="Sunkar R."/>
            <person name="Leebens-Mack J.H."/>
            <person name="Mockler T."/>
            <person name="Bennetzen J.L."/>
            <person name="Freeling M."/>
            <person name="Sankoff D."/>
            <person name="Paterson A.H."/>
            <person name="Zhu X."/>
            <person name="Yang X."/>
            <person name="Smith J.A."/>
            <person name="Cushman J.C."/>
            <person name="Paull R.E."/>
            <person name="Yu Q."/>
        </authorList>
    </citation>
    <scope>NUCLEOTIDE SEQUENCE [LARGE SCALE GENOMIC DNA]</scope>
    <source>
        <strain evidence="2">cv. F153</strain>
    </source>
</reference>
<dbReference type="GO" id="GO:0042162">
    <property type="term" value="F:telomeric DNA binding"/>
    <property type="evidence" value="ECO:0007669"/>
    <property type="project" value="TreeGrafter"/>
</dbReference>
<dbReference type="PANTHER" id="PTHR12604">
    <property type="entry name" value="KU AUTOANTIGEN DNA HELICASE"/>
    <property type="match status" value="1"/>
</dbReference>
<dbReference type="OrthoDB" id="1549518at2759"/>
<dbReference type="RefSeq" id="XP_020101262.1">
    <property type="nucleotide sequence ID" value="XM_020245673.1"/>
</dbReference>
<accession>A0A6P5G0A4</accession>
<dbReference type="AlphaFoldDB" id="A0A6P5G0A4"/>
<evidence type="ECO:0000259" key="1">
    <source>
        <dbReference type="Pfam" id="PF03731"/>
    </source>
</evidence>
<dbReference type="Pfam" id="PF03731">
    <property type="entry name" value="Ku_N"/>
    <property type="match status" value="1"/>
</dbReference>
<reference evidence="3" key="2">
    <citation type="submission" date="2025-08" db="UniProtKB">
        <authorList>
            <consortium name="RefSeq"/>
        </authorList>
    </citation>
    <scope>IDENTIFICATION</scope>
    <source>
        <tissue evidence="3">Leaf</tissue>
    </source>
</reference>
<sequence>MARNREAVVLLLDVGPSMHGVLQEVEKVCSMLVQKKLIYGKSDEVAVVVFGTGETNNELQKEVGGYEHVVVLRKIKVVDGEAIDTLQNLPRGTVPGDCIRII</sequence>
<dbReference type="InterPro" id="IPR036465">
    <property type="entry name" value="vWFA_dom_sf"/>
</dbReference>
<dbReference type="Gene3D" id="3.40.50.410">
    <property type="entry name" value="von Willebrand factor, type A domain"/>
    <property type="match status" value="1"/>
</dbReference>
<protein>
    <submittedName>
        <fullName evidence="3">ATP-dependent DNA helicase 2 subunit KU80-like</fullName>
    </submittedName>
</protein>
<dbReference type="GO" id="GO:0000723">
    <property type="term" value="P:telomere maintenance"/>
    <property type="evidence" value="ECO:0007669"/>
    <property type="project" value="TreeGrafter"/>
</dbReference>
<proteinExistence type="predicted"/>
<dbReference type="GO" id="GO:0043564">
    <property type="term" value="C:Ku70:Ku80 complex"/>
    <property type="evidence" value="ECO:0007669"/>
    <property type="project" value="TreeGrafter"/>
</dbReference>
<dbReference type="SUPFAM" id="SSF53300">
    <property type="entry name" value="vWA-like"/>
    <property type="match status" value="1"/>
</dbReference>
<feature type="domain" description="Ku70/Ku80 N-terminal alpha/beta" evidence="1">
    <location>
        <begin position="7"/>
        <end position="88"/>
    </location>
</feature>
<evidence type="ECO:0000313" key="2">
    <source>
        <dbReference type="Proteomes" id="UP000515123"/>
    </source>
</evidence>
<keyword evidence="2" id="KW-1185">Reference proteome</keyword>
<dbReference type="PANTHER" id="PTHR12604:SF4">
    <property type="entry name" value="X-RAY REPAIR CROSS-COMPLEMENTING PROTEIN 5"/>
    <property type="match status" value="1"/>
</dbReference>
<organism evidence="2 3">
    <name type="scientific">Ananas comosus</name>
    <name type="common">Pineapple</name>
    <name type="synonym">Ananas ananas</name>
    <dbReference type="NCBI Taxonomy" id="4615"/>
    <lineage>
        <taxon>Eukaryota</taxon>
        <taxon>Viridiplantae</taxon>
        <taxon>Streptophyta</taxon>
        <taxon>Embryophyta</taxon>
        <taxon>Tracheophyta</taxon>
        <taxon>Spermatophyta</taxon>
        <taxon>Magnoliopsida</taxon>
        <taxon>Liliopsida</taxon>
        <taxon>Poales</taxon>
        <taxon>Bromeliaceae</taxon>
        <taxon>Bromelioideae</taxon>
        <taxon>Ananas</taxon>
    </lineage>
</organism>
<dbReference type="GO" id="GO:0003690">
    <property type="term" value="F:double-stranded DNA binding"/>
    <property type="evidence" value="ECO:0007669"/>
    <property type="project" value="TreeGrafter"/>
</dbReference>